<feature type="transmembrane region" description="Helical" evidence="1">
    <location>
        <begin position="44"/>
        <end position="66"/>
    </location>
</feature>
<proteinExistence type="predicted"/>
<dbReference type="Proteomes" id="UP001221757">
    <property type="component" value="Unassembled WGS sequence"/>
</dbReference>
<sequence length="112" mass="12750">MFLCSVAVACRRRAYLSAFTAQIFFANHIHHLTKNRARFSLSAFGIYTILSLAVIQTLTGIAQTIISYGLRSYRKLDETKPATTLQITASLACDLLITAYLSLLYYFDRRFR</sequence>
<accession>A0AAD7D7A4</accession>
<dbReference type="AlphaFoldDB" id="A0AAD7D7A4"/>
<reference evidence="2" key="1">
    <citation type="submission" date="2023-03" db="EMBL/GenBank/DDBJ databases">
        <title>Massive genome expansion in bonnet fungi (Mycena s.s.) driven by repeated elements and novel gene families across ecological guilds.</title>
        <authorList>
            <consortium name="Lawrence Berkeley National Laboratory"/>
            <person name="Harder C.B."/>
            <person name="Miyauchi S."/>
            <person name="Viragh M."/>
            <person name="Kuo A."/>
            <person name="Thoen E."/>
            <person name="Andreopoulos B."/>
            <person name="Lu D."/>
            <person name="Skrede I."/>
            <person name="Drula E."/>
            <person name="Henrissat B."/>
            <person name="Morin E."/>
            <person name="Kohler A."/>
            <person name="Barry K."/>
            <person name="LaButti K."/>
            <person name="Morin E."/>
            <person name="Salamov A."/>
            <person name="Lipzen A."/>
            <person name="Mereny Z."/>
            <person name="Hegedus B."/>
            <person name="Baldrian P."/>
            <person name="Stursova M."/>
            <person name="Weitz H."/>
            <person name="Taylor A."/>
            <person name="Grigoriev I.V."/>
            <person name="Nagy L.G."/>
            <person name="Martin F."/>
            <person name="Kauserud H."/>
        </authorList>
    </citation>
    <scope>NUCLEOTIDE SEQUENCE</scope>
    <source>
        <strain evidence="2">CBHHK067</strain>
    </source>
</reference>
<feature type="transmembrane region" description="Helical" evidence="1">
    <location>
        <begin position="86"/>
        <end position="107"/>
    </location>
</feature>
<keyword evidence="3" id="KW-1185">Reference proteome</keyword>
<evidence type="ECO:0000313" key="2">
    <source>
        <dbReference type="EMBL" id="KAJ7681089.1"/>
    </source>
</evidence>
<evidence type="ECO:0000256" key="1">
    <source>
        <dbReference type="SAM" id="Phobius"/>
    </source>
</evidence>
<gene>
    <name evidence="2" type="ORF">B0H17DRAFT_1076793</name>
</gene>
<keyword evidence="1" id="KW-0812">Transmembrane</keyword>
<evidence type="ECO:0000313" key="3">
    <source>
        <dbReference type="Proteomes" id="UP001221757"/>
    </source>
</evidence>
<protein>
    <submittedName>
        <fullName evidence="2">Uncharacterized protein</fullName>
    </submittedName>
</protein>
<keyword evidence="1" id="KW-0472">Membrane</keyword>
<dbReference type="EMBL" id="JARKIE010000122">
    <property type="protein sequence ID" value="KAJ7681089.1"/>
    <property type="molecule type" value="Genomic_DNA"/>
</dbReference>
<name>A0AAD7D7A4_MYCRO</name>
<organism evidence="2 3">
    <name type="scientific">Mycena rosella</name>
    <name type="common">Pink bonnet</name>
    <name type="synonym">Agaricus rosellus</name>
    <dbReference type="NCBI Taxonomy" id="1033263"/>
    <lineage>
        <taxon>Eukaryota</taxon>
        <taxon>Fungi</taxon>
        <taxon>Dikarya</taxon>
        <taxon>Basidiomycota</taxon>
        <taxon>Agaricomycotina</taxon>
        <taxon>Agaricomycetes</taxon>
        <taxon>Agaricomycetidae</taxon>
        <taxon>Agaricales</taxon>
        <taxon>Marasmiineae</taxon>
        <taxon>Mycenaceae</taxon>
        <taxon>Mycena</taxon>
    </lineage>
</organism>
<keyword evidence="1" id="KW-1133">Transmembrane helix</keyword>
<comment type="caution">
    <text evidence="2">The sequence shown here is derived from an EMBL/GenBank/DDBJ whole genome shotgun (WGS) entry which is preliminary data.</text>
</comment>